<accession>A0A2Z6T8Y5</accession>
<evidence type="ECO:0000313" key="2">
    <source>
        <dbReference type="EMBL" id="GBG04123.1"/>
    </source>
</evidence>
<dbReference type="NCBIfam" id="NF040508">
    <property type="entry name" value="LVIS_2131_fam"/>
    <property type="match status" value="1"/>
</dbReference>
<comment type="caution">
    <text evidence="2">The sequence shown here is derived from an EMBL/GenBank/DDBJ whole genome shotgun (WGS) entry which is preliminary data.</text>
</comment>
<feature type="transmembrane region" description="Helical" evidence="1">
    <location>
        <begin position="48"/>
        <end position="70"/>
    </location>
</feature>
<dbReference type="AlphaFoldDB" id="A0A2Z6T8Y5"/>
<protein>
    <submittedName>
        <fullName evidence="2">Uncharacterized protein</fullName>
    </submittedName>
</protein>
<dbReference type="Proteomes" id="UP000257317">
    <property type="component" value="Unassembled WGS sequence"/>
</dbReference>
<dbReference type="RefSeq" id="WP_117117328.1">
    <property type="nucleotide sequence ID" value="NZ_BFBY01000001.1"/>
</dbReference>
<dbReference type="EMBL" id="BFBY01000001">
    <property type="protein sequence ID" value="GBG04123.1"/>
    <property type="molecule type" value="Genomic_DNA"/>
</dbReference>
<organism evidence="2 3">
    <name type="scientific">Lactobacillus rodentium</name>
    <dbReference type="NCBI Taxonomy" id="947835"/>
    <lineage>
        <taxon>Bacteria</taxon>
        <taxon>Bacillati</taxon>
        <taxon>Bacillota</taxon>
        <taxon>Bacilli</taxon>
        <taxon>Lactobacillales</taxon>
        <taxon>Lactobacillaceae</taxon>
        <taxon>Lactobacillus</taxon>
    </lineage>
</organism>
<keyword evidence="1" id="KW-0812">Transmembrane</keyword>
<reference evidence="3" key="1">
    <citation type="submission" date="2018-03" db="EMBL/GenBank/DDBJ databases">
        <title>New taxa in the Lactobacillus gasseri group.</title>
        <authorList>
            <person name="Tanizawa Y."/>
            <person name="Tohno M."/>
            <person name="Endo A."/>
            <person name="Arita M."/>
        </authorList>
    </citation>
    <scope>NUCLEOTIDE SEQUENCE [LARGE SCALE GENOMIC DNA]</scope>
    <source>
        <strain evidence="3">DSM 24759</strain>
    </source>
</reference>
<evidence type="ECO:0000313" key="3">
    <source>
        <dbReference type="Proteomes" id="UP000257317"/>
    </source>
</evidence>
<sequence>MTIGWNILGILAWLIIILYLVFIIQNIRKRHLLMIVRDRKRFTWTTTIIDTIEIVIFFIATIFMVMLTFFTKPDLENKNIISSKVEYEPLIMSTDNKQSYYVVASSNSKSAPRQNYKFYSNKERIMVSNNYASISDGKDPMSVEAAAIPYVKKDLEKADKQYQNAYVAIYTATYKKNWYNGISLHSGKMATRYYLIRIPDQTFVKRIKD</sequence>
<keyword evidence="1" id="KW-0472">Membrane</keyword>
<dbReference type="InterPro" id="IPR049731">
    <property type="entry name" value="LVIS_2131-like"/>
</dbReference>
<proteinExistence type="predicted"/>
<keyword evidence="1" id="KW-1133">Transmembrane helix</keyword>
<name>A0A2Z6T8Y5_9LACO</name>
<dbReference type="OrthoDB" id="2311501at2"/>
<gene>
    <name evidence="2" type="ORF">LrDSM24759_00370</name>
</gene>
<evidence type="ECO:0000256" key="1">
    <source>
        <dbReference type="SAM" id="Phobius"/>
    </source>
</evidence>
<keyword evidence="3" id="KW-1185">Reference proteome</keyword>
<feature type="transmembrane region" description="Helical" evidence="1">
    <location>
        <begin position="6"/>
        <end position="27"/>
    </location>
</feature>